<dbReference type="Pfam" id="PF02990">
    <property type="entry name" value="EMP70"/>
    <property type="match status" value="2"/>
</dbReference>
<dbReference type="FunCoup" id="A0A078ADG8">
    <property type="interactions" value="516"/>
</dbReference>
<dbReference type="PANTHER" id="PTHR10766">
    <property type="entry name" value="TRANSMEMBRANE 9 SUPERFAMILY PROTEIN"/>
    <property type="match status" value="1"/>
</dbReference>
<dbReference type="EMBL" id="CCKQ01007520">
    <property type="protein sequence ID" value="CDW78898.1"/>
    <property type="molecule type" value="Genomic_DNA"/>
</dbReference>
<evidence type="ECO:0000313" key="9">
    <source>
        <dbReference type="EMBL" id="CDW78898.1"/>
    </source>
</evidence>
<dbReference type="InterPro" id="IPR036259">
    <property type="entry name" value="MFS_trans_sf"/>
</dbReference>
<evidence type="ECO:0000256" key="2">
    <source>
        <dbReference type="ARBA" id="ARBA00005227"/>
    </source>
</evidence>
<dbReference type="GO" id="GO:0072657">
    <property type="term" value="P:protein localization to membrane"/>
    <property type="evidence" value="ECO:0007669"/>
    <property type="project" value="TreeGrafter"/>
</dbReference>
<dbReference type="OMA" id="YMHTYQQ"/>
<feature type="transmembrane region" description="Helical" evidence="7">
    <location>
        <begin position="267"/>
        <end position="296"/>
    </location>
</feature>
<evidence type="ECO:0000313" key="10">
    <source>
        <dbReference type="Proteomes" id="UP000039865"/>
    </source>
</evidence>
<feature type="region of interest" description="Disordered" evidence="8">
    <location>
        <begin position="207"/>
        <end position="243"/>
    </location>
</feature>
<sequence length="524" mass="60791">MSSSKVQSWKFRQEESLVYKTEGVADAITGDNIANTPYKDENFKWMIERDYHYTMFVDDLPSAYVTTENKTKVVKYTNGIPLGLYDPFNERHFVYNHLKTTILVHESREIEDSYKIVGFNIEPISLYEKVNEGERHICQSNFRQELKRDDEIPKVMMSGYQDGIIIFIFLAGVIAYFMRRALKRDIIIYEMIKQRQQDRLRKLKKKVNKQKPQQFQSVPQEDTEQPKSNNQQLQEKSDDEKPEEDFVLDEIAWKKVKGEVFKRPRCYLLFSILVGTGLQIFAMVFFFMIFVVVGIVSPKHRGTLLSTLFFFFIVLSNISGYYSARFYKMFQGVNWLLCTMLTSLLFPSLVFTICLMMNLANWFEGSSATVTFQTMIVVLLMYCLLSIPNVWLGSFIGFKKPTIKNPGKINKLSRDIPQQPLFLRMKILIPLGGAFPFMSYFYYMFGFLFLILIILIITSAEVSIVQTYLQLCAQDQTNLNNLLEKIINGGGVVFTLVEVAGYISISSQFTTSLYIQILLGFQAR</sequence>
<keyword evidence="10" id="KW-1185">Reference proteome</keyword>
<dbReference type="InterPro" id="IPR004240">
    <property type="entry name" value="EMP70"/>
</dbReference>
<evidence type="ECO:0000256" key="1">
    <source>
        <dbReference type="ARBA" id="ARBA00004141"/>
    </source>
</evidence>
<evidence type="ECO:0000256" key="8">
    <source>
        <dbReference type="SAM" id="MobiDB-lite"/>
    </source>
</evidence>
<feature type="transmembrane region" description="Helical" evidence="7">
    <location>
        <begin position="335"/>
        <end position="360"/>
    </location>
</feature>
<organism evidence="9 10">
    <name type="scientific">Stylonychia lemnae</name>
    <name type="common">Ciliate</name>
    <dbReference type="NCBI Taxonomy" id="5949"/>
    <lineage>
        <taxon>Eukaryota</taxon>
        <taxon>Sar</taxon>
        <taxon>Alveolata</taxon>
        <taxon>Ciliophora</taxon>
        <taxon>Intramacronucleata</taxon>
        <taxon>Spirotrichea</taxon>
        <taxon>Stichotrichia</taxon>
        <taxon>Sporadotrichida</taxon>
        <taxon>Oxytrichidae</taxon>
        <taxon>Stylonychinae</taxon>
        <taxon>Stylonychia</taxon>
    </lineage>
</organism>
<evidence type="ECO:0000256" key="3">
    <source>
        <dbReference type="ARBA" id="ARBA00022692"/>
    </source>
</evidence>
<comment type="similarity">
    <text evidence="2 7">Belongs to the nonaspanin (TM9SF) (TC 9.A.2) family.</text>
</comment>
<comment type="subcellular location">
    <subcellularLocation>
        <location evidence="1">Membrane</location>
        <topology evidence="1">Multi-pass membrane protein</topology>
    </subcellularLocation>
</comment>
<keyword evidence="3 7" id="KW-0812">Transmembrane</keyword>
<dbReference type="GO" id="GO:0016020">
    <property type="term" value="C:membrane"/>
    <property type="evidence" value="ECO:0007669"/>
    <property type="project" value="UniProtKB-SubCell"/>
</dbReference>
<gene>
    <name evidence="9" type="primary">Contig1306.g1431</name>
    <name evidence="9" type="ORF">STYLEM_7883</name>
</gene>
<dbReference type="SUPFAM" id="SSF103473">
    <property type="entry name" value="MFS general substrate transporter"/>
    <property type="match status" value="1"/>
</dbReference>
<proteinExistence type="inferred from homology"/>
<keyword evidence="6 7" id="KW-0472">Membrane</keyword>
<dbReference type="AlphaFoldDB" id="A0A078ADG8"/>
<feature type="transmembrane region" description="Helical" evidence="7">
    <location>
        <begin position="486"/>
        <end position="505"/>
    </location>
</feature>
<reference evidence="9 10" key="1">
    <citation type="submission" date="2014-06" db="EMBL/GenBank/DDBJ databases">
        <authorList>
            <person name="Swart Estienne"/>
        </authorList>
    </citation>
    <scope>NUCLEOTIDE SEQUENCE [LARGE SCALE GENOMIC DNA]</scope>
    <source>
        <strain evidence="9 10">130c</strain>
    </source>
</reference>
<accession>A0A078ADG8</accession>
<feature type="transmembrane region" description="Helical" evidence="7">
    <location>
        <begin position="302"/>
        <end position="323"/>
    </location>
</feature>
<feature type="transmembrane region" description="Helical" evidence="7">
    <location>
        <begin position="159"/>
        <end position="178"/>
    </location>
</feature>
<evidence type="ECO:0000256" key="5">
    <source>
        <dbReference type="ARBA" id="ARBA00022989"/>
    </source>
</evidence>
<dbReference type="GO" id="GO:0005737">
    <property type="term" value="C:cytoplasm"/>
    <property type="evidence" value="ECO:0007669"/>
    <property type="project" value="UniProtKB-ARBA"/>
</dbReference>
<dbReference type="Proteomes" id="UP000039865">
    <property type="component" value="Unassembled WGS sequence"/>
</dbReference>
<feature type="transmembrane region" description="Helical" evidence="7">
    <location>
        <begin position="372"/>
        <end position="398"/>
    </location>
</feature>
<evidence type="ECO:0000256" key="6">
    <source>
        <dbReference type="ARBA" id="ARBA00023136"/>
    </source>
</evidence>
<evidence type="ECO:0000256" key="4">
    <source>
        <dbReference type="ARBA" id="ARBA00022729"/>
    </source>
</evidence>
<keyword evidence="5 7" id="KW-1133">Transmembrane helix</keyword>
<feature type="transmembrane region" description="Helical" evidence="7">
    <location>
        <begin position="421"/>
        <end position="438"/>
    </location>
</feature>
<evidence type="ECO:0000256" key="7">
    <source>
        <dbReference type="RuleBase" id="RU363079"/>
    </source>
</evidence>
<feature type="transmembrane region" description="Helical" evidence="7">
    <location>
        <begin position="444"/>
        <end position="465"/>
    </location>
</feature>
<dbReference type="PANTHER" id="PTHR10766:SF111">
    <property type="entry name" value="TRANSMEMBRANE 9 SUPERFAMILY MEMBER 2"/>
    <property type="match status" value="1"/>
</dbReference>
<name>A0A078ADG8_STYLE</name>
<keyword evidence="4" id="KW-0732">Signal</keyword>
<protein>
    <recommendedName>
        <fullName evidence="7">Transmembrane 9 superfamily member</fullName>
    </recommendedName>
</protein>
<dbReference type="OrthoDB" id="310621at2759"/>
<dbReference type="InParanoid" id="A0A078ADG8"/>